<protein>
    <submittedName>
        <fullName evidence="2">Uncharacterized protein</fullName>
    </submittedName>
</protein>
<evidence type="ECO:0000313" key="2">
    <source>
        <dbReference type="EMBL" id="KAK3597019.1"/>
    </source>
</evidence>
<name>A0AAE0SSM6_9BIVA</name>
<feature type="region of interest" description="Disordered" evidence="1">
    <location>
        <begin position="28"/>
        <end position="53"/>
    </location>
</feature>
<accession>A0AAE0SSM6</accession>
<dbReference type="Proteomes" id="UP001195483">
    <property type="component" value="Unassembled WGS sequence"/>
</dbReference>
<comment type="caution">
    <text evidence="2">The sequence shown here is derived from an EMBL/GenBank/DDBJ whole genome shotgun (WGS) entry which is preliminary data.</text>
</comment>
<reference evidence="2" key="1">
    <citation type="journal article" date="2021" name="Genome Biol. Evol.">
        <title>A High-Quality Reference Genome for a Parasitic Bivalve with Doubly Uniparental Inheritance (Bivalvia: Unionida).</title>
        <authorList>
            <person name="Smith C.H."/>
        </authorList>
    </citation>
    <scope>NUCLEOTIDE SEQUENCE</scope>
    <source>
        <strain evidence="2">CHS0354</strain>
    </source>
</reference>
<reference evidence="2" key="2">
    <citation type="journal article" date="2021" name="Genome Biol. Evol.">
        <title>Developing a high-quality reference genome for a parasitic bivalve with doubly uniparental inheritance (Bivalvia: Unionida).</title>
        <authorList>
            <person name="Smith C.H."/>
        </authorList>
    </citation>
    <scope>NUCLEOTIDE SEQUENCE</scope>
    <source>
        <strain evidence="2">CHS0354</strain>
        <tissue evidence="2">Mantle</tissue>
    </source>
</reference>
<evidence type="ECO:0000256" key="1">
    <source>
        <dbReference type="SAM" id="MobiDB-lite"/>
    </source>
</evidence>
<proteinExistence type="predicted"/>
<evidence type="ECO:0000313" key="3">
    <source>
        <dbReference type="Proteomes" id="UP001195483"/>
    </source>
</evidence>
<reference evidence="2" key="3">
    <citation type="submission" date="2023-05" db="EMBL/GenBank/DDBJ databases">
        <authorList>
            <person name="Smith C.H."/>
        </authorList>
    </citation>
    <scope>NUCLEOTIDE SEQUENCE</scope>
    <source>
        <strain evidence="2">CHS0354</strain>
        <tissue evidence="2">Mantle</tissue>
    </source>
</reference>
<dbReference type="AlphaFoldDB" id="A0AAE0SSM6"/>
<dbReference type="EMBL" id="JAEAOA010000916">
    <property type="protein sequence ID" value="KAK3597019.1"/>
    <property type="molecule type" value="Genomic_DNA"/>
</dbReference>
<organism evidence="2 3">
    <name type="scientific">Potamilus streckersoni</name>
    <dbReference type="NCBI Taxonomy" id="2493646"/>
    <lineage>
        <taxon>Eukaryota</taxon>
        <taxon>Metazoa</taxon>
        <taxon>Spiralia</taxon>
        <taxon>Lophotrochozoa</taxon>
        <taxon>Mollusca</taxon>
        <taxon>Bivalvia</taxon>
        <taxon>Autobranchia</taxon>
        <taxon>Heteroconchia</taxon>
        <taxon>Palaeoheterodonta</taxon>
        <taxon>Unionida</taxon>
        <taxon>Unionoidea</taxon>
        <taxon>Unionidae</taxon>
        <taxon>Ambleminae</taxon>
        <taxon>Lampsilini</taxon>
        <taxon>Potamilus</taxon>
    </lineage>
</organism>
<gene>
    <name evidence="2" type="ORF">CHS0354_014907</name>
</gene>
<keyword evidence="3" id="KW-1185">Reference proteome</keyword>
<sequence>MTDVHLLHAERKNPYSQSMLVSQQLKFNSASSSDEYPRVGKSNSYGPISYNRGNPRFTFAPYSRDQETSFRLFNQARYAPRLMPATSGSFPIILGHNKQIW</sequence>